<feature type="non-terminal residue" evidence="1">
    <location>
        <position position="1"/>
    </location>
</feature>
<keyword evidence="2" id="KW-1185">Reference proteome</keyword>
<gene>
    <name evidence="1" type="ORF">HID58_034290</name>
</gene>
<name>A0ABQ8C1L9_BRANA</name>
<dbReference type="Proteomes" id="UP000824890">
    <property type="component" value="Unassembled WGS sequence"/>
</dbReference>
<evidence type="ECO:0000313" key="2">
    <source>
        <dbReference type="Proteomes" id="UP000824890"/>
    </source>
</evidence>
<comment type="caution">
    <text evidence="1">The sequence shown here is derived from an EMBL/GenBank/DDBJ whole genome shotgun (WGS) entry which is preliminary data.</text>
</comment>
<reference evidence="1 2" key="1">
    <citation type="submission" date="2021-05" db="EMBL/GenBank/DDBJ databases">
        <title>Genome Assembly of Synthetic Allotetraploid Brassica napus Reveals Homoeologous Exchanges between Subgenomes.</title>
        <authorList>
            <person name="Davis J.T."/>
        </authorList>
    </citation>
    <scope>NUCLEOTIDE SEQUENCE [LARGE SCALE GENOMIC DNA]</scope>
    <source>
        <strain evidence="2">cv. Da-Ae</strain>
        <tissue evidence="1">Seedling</tissue>
    </source>
</reference>
<evidence type="ECO:0000313" key="1">
    <source>
        <dbReference type="EMBL" id="KAH0910969.1"/>
    </source>
</evidence>
<organism evidence="1 2">
    <name type="scientific">Brassica napus</name>
    <name type="common">Rape</name>
    <dbReference type="NCBI Taxonomy" id="3708"/>
    <lineage>
        <taxon>Eukaryota</taxon>
        <taxon>Viridiplantae</taxon>
        <taxon>Streptophyta</taxon>
        <taxon>Embryophyta</taxon>
        <taxon>Tracheophyta</taxon>
        <taxon>Spermatophyta</taxon>
        <taxon>Magnoliopsida</taxon>
        <taxon>eudicotyledons</taxon>
        <taxon>Gunneridae</taxon>
        <taxon>Pentapetalae</taxon>
        <taxon>rosids</taxon>
        <taxon>malvids</taxon>
        <taxon>Brassicales</taxon>
        <taxon>Brassicaceae</taxon>
        <taxon>Brassiceae</taxon>
        <taxon>Brassica</taxon>
    </lineage>
</organism>
<protein>
    <submittedName>
        <fullName evidence="1">Uncharacterized protein</fullName>
    </submittedName>
</protein>
<sequence>KKSIVESHIAAAVANPTSLIRTAGLALHPLRSSSSTIRTRIDLEPLSLQFNLSGASSLGNMSPPPFVSTLKSHINVVVHRLKSL</sequence>
<dbReference type="EMBL" id="JAGKQM010000009">
    <property type="protein sequence ID" value="KAH0910969.1"/>
    <property type="molecule type" value="Genomic_DNA"/>
</dbReference>
<accession>A0ABQ8C1L9</accession>
<proteinExistence type="predicted"/>